<gene>
    <name evidence="1" type="ORF">MENTE1834_LOCUS12004</name>
</gene>
<evidence type="ECO:0000313" key="1">
    <source>
        <dbReference type="EMBL" id="CAK5046246.1"/>
    </source>
</evidence>
<accession>A0ACB0YH07</accession>
<name>A0ACB0YH07_MELEN</name>
<dbReference type="Proteomes" id="UP001497535">
    <property type="component" value="Unassembled WGS sequence"/>
</dbReference>
<organism evidence="1 2">
    <name type="scientific">Meloidogyne enterolobii</name>
    <name type="common">Root-knot nematode worm</name>
    <name type="synonym">Meloidogyne mayaguensis</name>
    <dbReference type="NCBI Taxonomy" id="390850"/>
    <lineage>
        <taxon>Eukaryota</taxon>
        <taxon>Metazoa</taxon>
        <taxon>Ecdysozoa</taxon>
        <taxon>Nematoda</taxon>
        <taxon>Chromadorea</taxon>
        <taxon>Rhabditida</taxon>
        <taxon>Tylenchina</taxon>
        <taxon>Tylenchomorpha</taxon>
        <taxon>Tylenchoidea</taxon>
        <taxon>Meloidogynidae</taxon>
        <taxon>Meloidogyninae</taxon>
        <taxon>Meloidogyne</taxon>
    </lineage>
</organism>
<sequence>MEPHHYPYFVLIPNDHLEHVINIGDIFTIKDLHLDCRFKNLTDCGPNNSWIIKNSSNLLSVQGSAQIHHILYRAKEKEAEGRINKIGNRSSKTKKIHSLWASSKNSSNEAHIIRHQTNFEFENIEAGQKILTTIRSVKIPNGVKVNTHFILPGNSKFGTKDMKFYKRKAHIITNLNLNL</sequence>
<keyword evidence="2" id="KW-1185">Reference proteome</keyword>
<protein>
    <submittedName>
        <fullName evidence="1">Uncharacterized protein</fullName>
    </submittedName>
</protein>
<reference evidence="1" key="1">
    <citation type="submission" date="2023-11" db="EMBL/GenBank/DDBJ databases">
        <authorList>
            <person name="Poullet M."/>
        </authorList>
    </citation>
    <scope>NUCLEOTIDE SEQUENCE</scope>
    <source>
        <strain evidence="1">E1834</strain>
    </source>
</reference>
<comment type="caution">
    <text evidence="1">The sequence shown here is derived from an EMBL/GenBank/DDBJ whole genome shotgun (WGS) entry which is preliminary data.</text>
</comment>
<dbReference type="EMBL" id="CAVMJV010000012">
    <property type="protein sequence ID" value="CAK5046246.1"/>
    <property type="molecule type" value="Genomic_DNA"/>
</dbReference>
<evidence type="ECO:0000313" key="2">
    <source>
        <dbReference type="Proteomes" id="UP001497535"/>
    </source>
</evidence>
<proteinExistence type="predicted"/>